<dbReference type="EMBL" id="JBEXAC010000002">
    <property type="protein sequence ID" value="MET7000766.1"/>
    <property type="molecule type" value="Genomic_DNA"/>
</dbReference>
<dbReference type="SUPFAM" id="SSF48452">
    <property type="entry name" value="TPR-like"/>
    <property type="match status" value="1"/>
</dbReference>
<organism evidence="1 2">
    <name type="scientific">Chitinophaga defluvii</name>
    <dbReference type="NCBI Taxonomy" id="3163343"/>
    <lineage>
        <taxon>Bacteria</taxon>
        <taxon>Pseudomonadati</taxon>
        <taxon>Bacteroidota</taxon>
        <taxon>Chitinophagia</taxon>
        <taxon>Chitinophagales</taxon>
        <taxon>Chitinophagaceae</taxon>
        <taxon>Chitinophaga</taxon>
    </lineage>
</organism>
<dbReference type="PROSITE" id="PS51257">
    <property type="entry name" value="PROKAR_LIPOPROTEIN"/>
    <property type="match status" value="1"/>
</dbReference>
<dbReference type="Pfam" id="PF12741">
    <property type="entry name" value="SusD-like"/>
    <property type="match status" value="2"/>
</dbReference>
<proteinExistence type="predicted"/>
<dbReference type="RefSeq" id="WP_354663319.1">
    <property type="nucleotide sequence ID" value="NZ_JBEXAC010000002.1"/>
</dbReference>
<keyword evidence="1" id="KW-0449">Lipoprotein</keyword>
<dbReference type="Gene3D" id="1.25.40.390">
    <property type="match status" value="2"/>
</dbReference>
<evidence type="ECO:0000313" key="1">
    <source>
        <dbReference type="EMBL" id="MET7000766.1"/>
    </source>
</evidence>
<evidence type="ECO:0000313" key="2">
    <source>
        <dbReference type="Proteomes" id="UP001549749"/>
    </source>
</evidence>
<name>A0ABV2TCL4_9BACT</name>
<gene>
    <name evidence="1" type="ORF">ABR189_25515</name>
</gene>
<keyword evidence="2" id="KW-1185">Reference proteome</keyword>
<dbReference type="Proteomes" id="UP001549749">
    <property type="component" value="Unassembled WGS sequence"/>
</dbReference>
<protein>
    <submittedName>
        <fullName evidence="1">SusD/RagB family nutrient-binding outer membrane lipoprotein</fullName>
    </submittedName>
</protein>
<comment type="caution">
    <text evidence="1">The sequence shown here is derived from an EMBL/GenBank/DDBJ whole genome shotgun (WGS) entry which is preliminary data.</text>
</comment>
<dbReference type="InterPro" id="IPR024302">
    <property type="entry name" value="SusD-like"/>
</dbReference>
<dbReference type="InterPro" id="IPR011990">
    <property type="entry name" value="TPR-like_helical_dom_sf"/>
</dbReference>
<accession>A0ABV2TCL4</accession>
<reference evidence="1 2" key="1">
    <citation type="submission" date="2024-06" db="EMBL/GenBank/DDBJ databases">
        <title>Chitinophaga defluvii sp. nov., isolated from municipal sewage.</title>
        <authorList>
            <person name="Zhang L."/>
        </authorList>
    </citation>
    <scope>NUCLEOTIDE SEQUENCE [LARGE SCALE GENOMIC DNA]</scope>
    <source>
        <strain evidence="1 2">H8</strain>
    </source>
</reference>
<sequence>MKSIIKSACVVIGGSLMMQACSKFEQTNFDPKSANEEQLQVEYALNGSITGAQMNPDIAERSFVLYWKTAGHQHRQGGLSSGGYNDDWTTAYYNGVSGWLNAANLAIELAEKRIAANNAQPHTKNLLQIGRIWRAYLMSEMSDNFGPIPIKAFQGVNPEFSQVKDVYYYLLNELKEAEAAIDENVANPQTLKDFDPAYGFNYNRWKRYANSLRMRLAMRLSEVDPDKAKTEFEAAVATKLLITDMADAFKVKEKDGWDDLTGVMSRSWNSQLISASLNNLYVGLGGVTSDVQLDASFHTAIKPADWMGLKFANHFSSKTNDPAAGYWLDGLPKIIDPRAYKAFIIPGDFTNPDFSPFPDASVTKDTKRNLEDATGKVVKEIDAKYTWNASATGDWAEKGAMNKVYTYEGTMPRMSHKFRTSTSERIFFAPWETYFLLAEASVRGWATSIGAKEAYEAGIQSSFQYWGVTAHLAAYLTSQDYNRVGTSVSWNHTAEPPAFRTMNFKDGYTNTAGTVNISYPSNTLYKNGSVKNDLLTKIITQKFIAQCPWLPLETWNDQRRLGLPFFENPVIEKALPNLPALNNSNYTTSNIKFFPQRLRYPASLQNNSAKGYQQAVSFLNGPDAVLTPLWWAKH</sequence>